<name>A0ABW9IKU8_STRGJ</name>
<accession>A0ABW9IKU8</accession>
<sequence length="74" mass="8518">MLDTLEQRRYAAAQAKLQAAKEHAKDEEERESHRKSAVMLQHHRPEDETDPDCDHCGTPWPCAEAEYLMRTVGV</sequence>
<organism evidence="2 3">
    <name type="scientific">Streptomyces galilaeus</name>
    <dbReference type="NCBI Taxonomy" id="33899"/>
    <lineage>
        <taxon>Bacteria</taxon>
        <taxon>Bacillati</taxon>
        <taxon>Actinomycetota</taxon>
        <taxon>Actinomycetes</taxon>
        <taxon>Kitasatosporales</taxon>
        <taxon>Streptomycetaceae</taxon>
        <taxon>Streptomyces</taxon>
    </lineage>
</organism>
<keyword evidence="3" id="KW-1185">Reference proteome</keyword>
<evidence type="ECO:0000313" key="2">
    <source>
        <dbReference type="EMBL" id="MFM9649096.1"/>
    </source>
</evidence>
<reference evidence="2 3" key="1">
    <citation type="submission" date="2024-12" db="EMBL/GenBank/DDBJ databases">
        <title>Forecasting of Potato common scab and diversities of Pathogenic streptomyces spp. in china.</title>
        <authorList>
            <person name="Handique U."/>
            <person name="Wu J."/>
        </authorList>
    </citation>
    <scope>NUCLEOTIDE SEQUENCE [LARGE SCALE GENOMIC DNA]</scope>
    <source>
        <strain evidence="2 3">ZRIMU1585</strain>
    </source>
</reference>
<proteinExistence type="predicted"/>
<protein>
    <submittedName>
        <fullName evidence="2">Uncharacterized protein</fullName>
    </submittedName>
</protein>
<evidence type="ECO:0000313" key="3">
    <source>
        <dbReference type="Proteomes" id="UP001631993"/>
    </source>
</evidence>
<feature type="region of interest" description="Disordered" evidence="1">
    <location>
        <begin position="1"/>
        <end position="54"/>
    </location>
</feature>
<dbReference type="EMBL" id="JBJVNE010000011">
    <property type="protein sequence ID" value="MFM9649096.1"/>
    <property type="molecule type" value="Genomic_DNA"/>
</dbReference>
<comment type="caution">
    <text evidence="2">The sequence shown here is derived from an EMBL/GenBank/DDBJ whole genome shotgun (WGS) entry which is preliminary data.</text>
</comment>
<evidence type="ECO:0000256" key="1">
    <source>
        <dbReference type="SAM" id="MobiDB-lite"/>
    </source>
</evidence>
<dbReference type="RefSeq" id="WP_369277416.1">
    <property type="nucleotide sequence ID" value="NZ_JBJVMW010000011.1"/>
</dbReference>
<gene>
    <name evidence="2" type="ORF">ACKI1S_23490</name>
</gene>
<feature type="compositionally biased region" description="Basic and acidic residues" evidence="1">
    <location>
        <begin position="19"/>
        <end position="34"/>
    </location>
</feature>
<dbReference type="Proteomes" id="UP001631993">
    <property type="component" value="Unassembled WGS sequence"/>
</dbReference>